<dbReference type="RefSeq" id="WP_343825835.1">
    <property type="nucleotide sequence ID" value="NZ_BAAACI010000006.1"/>
</dbReference>
<keyword evidence="5" id="KW-1185">Reference proteome</keyword>
<gene>
    <name evidence="4" type="ORF">GCM10008908_18900</name>
</gene>
<evidence type="ECO:0000313" key="4">
    <source>
        <dbReference type="EMBL" id="GAA0772492.1"/>
    </source>
</evidence>
<organism evidence="4 5">
    <name type="scientific">Clostridium subterminale</name>
    <dbReference type="NCBI Taxonomy" id="1550"/>
    <lineage>
        <taxon>Bacteria</taxon>
        <taxon>Bacillati</taxon>
        <taxon>Bacillota</taxon>
        <taxon>Clostridia</taxon>
        <taxon>Eubacteriales</taxon>
        <taxon>Clostridiaceae</taxon>
        <taxon>Clostridium</taxon>
    </lineage>
</organism>
<dbReference type="PANTHER" id="PTHR48111">
    <property type="entry name" value="REGULATOR OF RPOS"/>
    <property type="match status" value="1"/>
</dbReference>
<dbReference type="Pfam" id="PF00486">
    <property type="entry name" value="Trans_reg_C"/>
    <property type="match status" value="1"/>
</dbReference>
<keyword evidence="1 2" id="KW-0238">DNA-binding</keyword>
<dbReference type="Proteomes" id="UP001501047">
    <property type="component" value="Unassembled WGS sequence"/>
</dbReference>
<dbReference type="SMART" id="SM00862">
    <property type="entry name" value="Trans_reg_C"/>
    <property type="match status" value="1"/>
</dbReference>
<dbReference type="Gene3D" id="1.10.10.10">
    <property type="entry name" value="Winged helix-like DNA-binding domain superfamily/Winged helix DNA-binding domain"/>
    <property type="match status" value="1"/>
</dbReference>
<comment type="caution">
    <text evidence="4">The sequence shown here is derived from an EMBL/GenBank/DDBJ whole genome shotgun (WGS) entry which is preliminary data.</text>
</comment>
<sequence>MNKKAVVITINVKVCKWVCQKIQEEKKSVKALNDLEEGFQGLKDSEYDSLIININNIDNGLDEIQDKTQQDNIIVCEKLYIDGDLRSVYYGGELIQLTPKEFDILYLLAKNRGKIYSKEHIYNQVWKDNYSFDDSNIMAHIGKLRKKIEPNPAKPIFIITVWGVGYKFNSNLV</sequence>
<dbReference type="InterPro" id="IPR016032">
    <property type="entry name" value="Sig_transdc_resp-reg_C-effctor"/>
</dbReference>
<dbReference type="PANTHER" id="PTHR48111:SF2">
    <property type="entry name" value="RESPONSE REGULATOR SAER"/>
    <property type="match status" value="1"/>
</dbReference>
<dbReference type="SUPFAM" id="SSF46894">
    <property type="entry name" value="C-terminal effector domain of the bipartite response regulators"/>
    <property type="match status" value="1"/>
</dbReference>
<dbReference type="InterPro" id="IPR001867">
    <property type="entry name" value="OmpR/PhoB-type_DNA-bd"/>
</dbReference>
<feature type="DNA-binding region" description="OmpR/PhoB-type" evidence="2">
    <location>
        <begin position="71"/>
        <end position="170"/>
    </location>
</feature>
<feature type="domain" description="OmpR/PhoB-type" evidence="3">
    <location>
        <begin position="71"/>
        <end position="170"/>
    </location>
</feature>
<proteinExistence type="predicted"/>
<evidence type="ECO:0000259" key="3">
    <source>
        <dbReference type="PROSITE" id="PS51755"/>
    </source>
</evidence>
<protein>
    <submittedName>
        <fullName evidence="4">Winged helix-turn-helix domain-containing protein</fullName>
    </submittedName>
</protein>
<dbReference type="PROSITE" id="PS51755">
    <property type="entry name" value="OMPR_PHOB"/>
    <property type="match status" value="1"/>
</dbReference>
<evidence type="ECO:0000256" key="2">
    <source>
        <dbReference type="PROSITE-ProRule" id="PRU01091"/>
    </source>
</evidence>
<name>A0ABP3VZD5_CLOSU</name>
<accession>A0ABP3VZD5</accession>
<evidence type="ECO:0000313" key="5">
    <source>
        <dbReference type="Proteomes" id="UP001501047"/>
    </source>
</evidence>
<dbReference type="InterPro" id="IPR036388">
    <property type="entry name" value="WH-like_DNA-bd_sf"/>
</dbReference>
<dbReference type="CDD" id="cd00383">
    <property type="entry name" value="trans_reg_C"/>
    <property type="match status" value="1"/>
</dbReference>
<evidence type="ECO:0000256" key="1">
    <source>
        <dbReference type="ARBA" id="ARBA00023125"/>
    </source>
</evidence>
<dbReference type="EMBL" id="BAAACI010000006">
    <property type="protein sequence ID" value="GAA0772492.1"/>
    <property type="molecule type" value="Genomic_DNA"/>
</dbReference>
<dbReference type="InterPro" id="IPR039420">
    <property type="entry name" value="WalR-like"/>
</dbReference>
<reference evidence="5" key="1">
    <citation type="journal article" date="2019" name="Int. J. Syst. Evol. Microbiol.">
        <title>The Global Catalogue of Microorganisms (GCM) 10K type strain sequencing project: providing services to taxonomists for standard genome sequencing and annotation.</title>
        <authorList>
            <consortium name="The Broad Institute Genomics Platform"/>
            <consortium name="The Broad Institute Genome Sequencing Center for Infectious Disease"/>
            <person name="Wu L."/>
            <person name="Ma J."/>
        </authorList>
    </citation>
    <scope>NUCLEOTIDE SEQUENCE [LARGE SCALE GENOMIC DNA]</scope>
    <source>
        <strain evidence="5">JCM 1417</strain>
    </source>
</reference>